<keyword evidence="1" id="KW-0812">Transmembrane</keyword>
<proteinExistence type="predicted"/>
<keyword evidence="1" id="KW-0472">Membrane</keyword>
<accession>A0ABW3UB22</accession>
<dbReference type="RefSeq" id="WP_230438150.1">
    <property type="nucleotide sequence ID" value="NZ_CP087715.1"/>
</dbReference>
<evidence type="ECO:0008006" key="4">
    <source>
        <dbReference type="Google" id="ProtNLM"/>
    </source>
</evidence>
<name>A0ABW3UB22_9GAMM</name>
<dbReference type="EMBL" id="JBHTLR010000021">
    <property type="protein sequence ID" value="MFD1217963.1"/>
    <property type="molecule type" value="Genomic_DNA"/>
</dbReference>
<evidence type="ECO:0000313" key="3">
    <source>
        <dbReference type="Proteomes" id="UP001597264"/>
    </source>
</evidence>
<keyword evidence="1" id="KW-1133">Transmembrane helix</keyword>
<feature type="transmembrane region" description="Helical" evidence="1">
    <location>
        <begin position="70"/>
        <end position="92"/>
    </location>
</feature>
<dbReference type="Proteomes" id="UP001597264">
    <property type="component" value="Unassembled WGS sequence"/>
</dbReference>
<gene>
    <name evidence="2" type="ORF">ACFQ2X_15265</name>
</gene>
<feature type="transmembrane region" description="Helical" evidence="1">
    <location>
        <begin position="12"/>
        <end position="33"/>
    </location>
</feature>
<protein>
    <recommendedName>
        <fullName evidence="4">DUF805 domain-containing protein</fullName>
    </recommendedName>
</protein>
<comment type="caution">
    <text evidence="2">The sequence shown here is derived from an EMBL/GenBank/DDBJ whole genome shotgun (WGS) entry which is preliminary data.</text>
</comment>
<evidence type="ECO:0000256" key="1">
    <source>
        <dbReference type="SAM" id="Phobius"/>
    </source>
</evidence>
<reference evidence="3" key="1">
    <citation type="journal article" date="2019" name="Int. J. Syst. Evol. Microbiol.">
        <title>The Global Catalogue of Microorganisms (GCM) 10K type strain sequencing project: providing services to taxonomists for standard genome sequencing and annotation.</title>
        <authorList>
            <consortium name="The Broad Institute Genomics Platform"/>
            <consortium name="The Broad Institute Genome Sequencing Center for Infectious Disease"/>
            <person name="Wu L."/>
            <person name="Ma J."/>
        </authorList>
    </citation>
    <scope>NUCLEOTIDE SEQUENCE [LARGE SCALE GENOMIC DNA]</scope>
    <source>
        <strain evidence="3">CCUG 54356</strain>
    </source>
</reference>
<evidence type="ECO:0000313" key="2">
    <source>
        <dbReference type="EMBL" id="MFD1217963.1"/>
    </source>
</evidence>
<organism evidence="2 3">
    <name type="scientific">Microbulbifer celer</name>
    <dbReference type="NCBI Taxonomy" id="435905"/>
    <lineage>
        <taxon>Bacteria</taxon>
        <taxon>Pseudomonadati</taxon>
        <taxon>Pseudomonadota</taxon>
        <taxon>Gammaproteobacteria</taxon>
        <taxon>Cellvibrionales</taxon>
        <taxon>Microbulbiferaceae</taxon>
        <taxon>Microbulbifer</taxon>
    </lineage>
</organism>
<keyword evidence="3" id="KW-1185">Reference proteome</keyword>
<sequence length="96" mass="10356">MKKDIYSSYIGAKGVVFAWIGAALGPIFLLIGITENSFSHGFIGSLMLVVVLLSIKDGREARKAGVNSDFWVLTIVPIAILFVGIALAFLSYRGHI</sequence>
<feature type="transmembrane region" description="Helical" evidence="1">
    <location>
        <begin position="39"/>
        <end position="58"/>
    </location>
</feature>